<dbReference type="EMBL" id="LCDF01000011">
    <property type="protein sequence ID" value="KKS48150.1"/>
    <property type="molecule type" value="Genomic_DNA"/>
</dbReference>
<comment type="caution">
    <text evidence="2">The sequence shown here is derived from an EMBL/GenBank/DDBJ whole genome shotgun (WGS) entry which is preliminary data.</text>
</comment>
<dbReference type="STRING" id="1618659.UV11_C0011G0031"/>
<keyword evidence="1" id="KW-0812">Transmembrane</keyword>
<evidence type="ECO:0000313" key="3">
    <source>
        <dbReference type="Proteomes" id="UP000034036"/>
    </source>
</evidence>
<feature type="transmembrane region" description="Helical" evidence="1">
    <location>
        <begin position="274"/>
        <end position="294"/>
    </location>
</feature>
<evidence type="ECO:0000256" key="1">
    <source>
        <dbReference type="SAM" id="Phobius"/>
    </source>
</evidence>
<keyword evidence="1" id="KW-0472">Membrane</keyword>
<proteinExistence type="predicted"/>
<accession>A0A0G0ZHE5</accession>
<feature type="transmembrane region" description="Helical" evidence="1">
    <location>
        <begin position="251"/>
        <end position="268"/>
    </location>
</feature>
<feature type="transmembrane region" description="Helical" evidence="1">
    <location>
        <begin position="119"/>
        <end position="137"/>
    </location>
</feature>
<dbReference type="Proteomes" id="UP000034036">
    <property type="component" value="Unassembled WGS sequence"/>
</dbReference>
<feature type="transmembrane region" description="Helical" evidence="1">
    <location>
        <begin position="80"/>
        <end position="99"/>
    </location>
</feature>
<evidence type="ECO:0000313" key="2">
    <source>
        <dbReference type="EMBL" id="KKS48150.1"/>
    </source>
</evidence>
<protein>
    <submittedName>
        <fullName evidence="2">Uncharacterized protein</fullName>
    </submittedName>
</protein>
<name>A0A0G0ZHE5_9BACT</name>
<gene>
    <name evidence="2" type="ORF">UV11_C0011G0031</name>
</gene>
<organism evidence="2 3">
    <name type="scientific">Candidatus Giovannonibacteria bacterium GW2011_GWF2_42_19</name>
    <dbReference type="NCBI Taxonomy" id="1618659"/>
    <lineage>
        <taxon>Bacteria</taxon>
        <taxon>Candidatus Giovannoniibacteriota</taxon>
    </lineage>
</organism>
<reference evidence="2 3" key="1">
    <citation type="journal article" date="2015" name="Nature">
        <title>rRNA introns, odd ribosomes, and small enigmatic genomes across a large radiation of phyla.</title>
        <authorList>
            <person name="Brown C.T."/>
            <person name="Hug L.A."/>
            <person name="Thomas B.C."/>
            <person name="Sharon I."/>
            <person name="Castelle C.J."/>
            <person name="Singh A."/>
            <person name="Wilkins M.J."/>
            <person name="Williams K.H."/>
            <person name="Banfield J.F."/>
        </authorList>
    </citation>
    <scope>NUCLEOTIDE SEQUENCE [LARGE SCALE GENOMIC DNA]</scope>
</reference>
<keyword evidence="1" id="KW-1133">Transmembrane helix</keyword>
<sequence length="308" mass="34104">MKIPQLALTLLIVISGALFWYFFESALLGGGVDVFFALTAMGLHLAFMGFGFLLLDLWVAVFAVFFAHLSVLIFFQNPGVIFLALVAFAIFSALAGMRIKSEAEARIKFSLTSVFRSGLPFYITLISIFIAAVFYASGGEKQIEDFLPKKYFKQAILFVANQAEFILPAGFSFPNPELTVDETLINAITERTGAAWDQIPEADRKKLLVEARAEISKNLGMQIEGQAKIGDFVYSYVIGTLDFYFGPYKRYLPAFFSFGVFLVARSILGLLGWLVVIMSGVLLQLGVLMGVFAIEKRPSVKETLVVKQ</sequence>
<feature type="transmembrane region" description="Helical" evidence="1">
    <location>
        <begin position="6"/>
        <end position="23"/>
    </location>
</feature>
<dbReference type="AlphaFoldDB" id="A0A0G0ZHE5"/>